<organism evidence="1 2">
    <name type="scientific">Lysinibacillus capsici</name>
    <dbReference type="NCBI Taxonomy" id="2115968"/>
    <lineage>
        <taxon>Bacteria</taxon>
        <taxon>Bacillati</taxon>
        <taxon>Bacillota</taxon>
        <taxon>Bacilli</taxon>
        <taxon>Bacillales</taxon>
        <taxon>Bacillaceae</taxon>
        <taxon>Lysinibacillus</taxon>
    </lineage>
</organism>
<protein>
    <submittedName>
        <fullName evidence="1">Uncharacterized protein</fullName>
    </submittedName>
</protein>
<reference evidence="1 2" key="1">
    <citation type="submission" date="2018-06" db="EMBL/GenBank/DDBJ databases">
        <authorList>
            <consortium name="Pathogen Informatics"/>
            <person name="Doyle S."/>
        </authorList>
    </citation>
    <scope>NUCLEOTIDE SEQUENCE [LARGE SCALE GENOMIC DNA]</scope>
    <source>
        <strain evidence="1 2">NCTC7582</strain>
    </source>
</reference>
<name>A0A2X0ZA40_9BACI</name>
<dbReference type="AlphaFoldDB" id="A0A2X0ZA40"/>
<accession>A0A2X0ZA40</accession>
<evidence type="ECO:0000313" key="2">
    <source>
        <dbReference type="Proteomes" id="UP000251431"/>
    </source>
</evidence>
<proteinExistence type="predicted"/>
<gene>
    <name evidence="1" type="ORF">NCTC7582_01781</name>
</gene>
<dbReference type="EMBL" id="UAQE01000001">
    <property type="protein sequence ID" value="SPT98632.1"/>
    <property type="molecule type" value="Genomic_DNA"/>
</dbReference>
<sequence length="31" mass="3757">MLIFYCCDYCENHSVQFEEELDMLLSSSFIF</sequence>
<dbReference type="Proteomes" id="UP000251431">
    <property type="component" value="Unassembled WGS sequence"/>
</dbReference>
<evidence type="ECO:0000313" key="1">
    <source>
        <dbReference type="EMBL" id="SPT98632.1"/>
    </source>
</evidence>